<feature type="chain" id="PRO_5018203842" description="RxLR effector candidate protein" evidence="2">
    <location>
        <begin position="24"/>
        <end position="221"/>
    </location>
</feature>
<evidence type="ECO:0008006" key="5">
    <source>
        <dbReference type="Google" id="ProtNLM"/>
    </source>
</evidence>
<feature type="signal peptide" evidence="2">
    <location>
        <begin position="1"/>
        <end position="23"/>
    </location>
</feature>
<protein>
    <recommendedName>
        <fullName evidence="5">RxLR effector candidate protein</fullName>
    </recommendedName>
</protein>
<organism evidence="3 4">
    <name type="scientific">Peronospora effusa</name>
    <dbReference type="NCBI Taxonomy" id="542832"/>
    <lineage>
        <taxon>Eukaryota</taxon>
        <taxon>Sar</taxon>
        <taxon>Stramenopiles</taxon>
        <taxon>Oomycota</taxon>
        <taxon>Peronosporomycetes</taxon>
        <taxon>Peronosporales</taxon>
        <taxon>Peronosporaceae</taxon>
        <taxon>Peronospora</taxon>
    </lineage>
</organism>
<evidence type="ECO:0000313" key="4">
    <source>
        <dbReference type="Proteomes" id="UP000282087"/>
    </source>
</evidence>
<evidence type="ECO:0000256" key="1">
    <source>
        <dbReference type="SAM" id="MobiDB-lite"/>
    </source>
</evidence>
<comment type="caution">
    <text evidence="3">The sequence shown here is derived from an EMBL/GenBank/DDBJ whole genome shotgun (WGS) entry which is preliminary data.</text>
</comment>
<evidence type="ECO:0000313" key="3">
    <source>
        <dbReference type="EMBL" id="RMX64274.1"/>
    </source>
</evidence>
<accession>A0A3M6VBV7</accession>
<reference evidence="3 4" key="1">
    <citation type="submission" date="2018-06" db="EMBL/GenBank/DDBJ databases">
        <title>Comparative genomics of downy mildews reveals potential adaptations to biotrophy.</title>
        <authorList>
            <person name="Fletcher K."/>
            <person name="Klosterman S.J."/>
            <person name="Derevnina L."/>
            <person name="Martin F."/>
            <person name="Koike S."/>
            <person name="Reyes Chin-Wo S."/>
            <person name="Mou B."/>
            <person name="Michelmore R."/>
        </authorList>
    </citation>
    <scope>NUCLEOTIDE SEQUENCE [LARGE SCALE GENOMIC DNA]</scope>
    <source>
        <strain evidence="3 4">R14</strain>
    </source>
</reference>
<proteinExistence type="predicted"/>
<feature type="region of interest" description="Disordered" evidence="1">
    <location>
        <begin position="190"/>
        <end position="221"/>
    </location>
</feature>
<dbReference type="Proteomes" id="UP000282087">
    <property type="component" value="Unassembled WGS sequence"/>
</dbReference>
<sequence length="221" mass="23921">MLSVKYLVVFLALCVTHTCVVSGEGYNFQKYMGSNQNQTQGDLVLTPTLSETLHPEISSSVETIEVYMPIPIKTPRPEILAVEDTEVYVPTLTEKPCPPLPTPTFETESDTEDLIKETALYDGVNGPEFPSPVVSLMMETHSPFETAPYTPTPAPTEPCPELALASEPTETASASELAAPCPTLVMASETEASQTEKTTETYSTPTIPCPTFTLMPEPATN</sequence>
<gene>
    <name evidence="3" type="ORF">DD238_005375</name>
</gene>
<dbReference type="EMBL" id="QLLG01000325">
    <property type="protein sequence ID" value="RMX64274.1"/>
    <property type="molecule type" value="Genomic_DNA"/>
</dbReference>
<evidence type="ECO:0000256" key="2">
    <source>
        <dbReference type="SAM" id="SignalP"/>
    </source>
</evidence>
<name>A0A3M6VBV7_9STRA</name>
<dbReference type="VEuPathDB" id="FungiDB:DD237_005970"/>
<keyword evidence="4" id="KW-1185">Reference proteome</keyword>
<keyword evidence="2" id="KW-0732">Signal</keyword>
<dbReference type="AlphaFoldDB" id="A0A3M6VBV7"/>